<dbReference type="AlphaFoldDB" id="A0AA39QUP6"/>
<proteinExistence type="predicted"/>
<accession>A0AA39QUP6</accession>
<keyword evidence="3" id="KW-0732">Signal</keyword>
<sequence>MRRLSVTCLVSSSIALVSASTPYQVAWNSTHSYGPDGPWPVVTIRVGTDAHGDGLDTVDLHPGGIWQHMIPIGKFCNGQPVDKCPAAAAGLYDVDASHNVIRNVTPGESGLVWQWGSEIAQNLSGLAYNVVDVISLNGAQGPDSNFQVGNSSITAVESWTIELPDGTNYSTQVGTLALGAPGKGNQPFSNVPNFGNVNGQTIPGYGNLNKNIPSNSFGLHYGSVPLNQTGSLVFGGYDQSRVLGDAAAFDLVGGNNQMIGQLLDIEIGVETGSTPFTNNTIHYPGPSSWTNITYISGLLQQNGSFPNGQPTVINPIVPYFFMSPQTCANIAQNLPVTFQPDIGLYTWDTNGSAAAQYQQIIKSPAYLAFVFDSPGASNITIKVPFALLNLTLDAPIVSTPQQYFPCRPFYANDGSGYYEFGKAFLQAAFIGMNWEQNKWFMAQAPGPGVGASNVQPIGDADISINSDPISNFATTWKKDWTVLSQSGSGTTGEKTSGGGSSNAGLSTGAKAGIGVGVTFVGFALIATLVTLVFRSSRLGRQEHHNMSRLTEPLPMQQYDPSNEYEHLAVQEKDAEPVPPHMGYDIPHEVSDQSEVQPIFELGDRDGESFHVR</sequence>
<feature type="region of interest" description="Disordered" evidence="1">
    <location>
        <begin position="484"/>
        <end position="503"/>
    </location>
</feature>
<dbReference type="EMBL" id="JAFEKC020000021">
    <property type="protein sequence ID" value="KAK0508073.1"/>
    <property type="molecule type" value="Genomic_DNA"/>
</dbReference>
<keyword evidence="2" id="KW-0812">Transmembrane</keyword>
<evidence type="ECO:0000256" key="2">
    <source>
        <dbReference type="SAM" id="Phobius"/>
    </source>
</evidence>
<evidence type="ECO:0008006" key="6">
    <source>
        <dbReference type="Google" id="ProtNLM"/>
    </source>
</evidence>
<organism evidence="4 5">
    <name type="scientific">Cladonia borealis</name>
    <dbReference type="NCBI Taxonomy" id="184061"/>
    <lineage>
        <taxon>Eukaryota</taxon>
        <taxon>Fungi</taxon>
        <taxon>Dikarya</taxon>
        <taxon>Ascomycota</taxon>
        <taxon>Pezizomycotina</taxon>
        <taxon>Lecanoromycetes</taxon>
        <taxon>OSLEUM clade</taxon>
        <taxon>Lecanoromycetidae</taxon>
        <taxon>Lecanorales</taxon>
        <taxon>Lecanorineae</taxon>
        <taxon>Cladoniaceae</taxon>
        <taxon>Cladonia</taxon>
    </lineage>
</organism>
<protein>
    <recommendedName>
        <fullName evidence="6">Peptidase A1 domain-containing protein</fullName>
    </recommendedName>
</protein>
<evidence type="ECO:0000256" key="3">
    <source>
        <dbReference type="SAM" id="SignalP"/>
    </source>
</evidence>
<feature type="compositionally biased region" description="Low complexity" evidence="1">
    <location>
        <begin position="484"/>
        <end position="494"/>
    </location>
</feature>
<dbReference type="SUPFAM" id="SSF50630">
    <property type="entry name" value="Acid proteases"/>
    <property type="match status" value="1"/>
</dbReference>
<gene>
    <name evidence="4" type="ORF">JMJ35_009157</name>
</gene>
<dbReference type="InterPro" id="IPR021109">
    <property type="entry name" value="Peptidase_aspartic_dom_sf"/>
</dbReference>
<evidence type="ECO:0000313" key="4">
    <source>
        <dbReference type="EMBL" id="KAK0508073.1"/>
    </source>
</evidence>
<feature type="chain" id="PRO_5041202005" description="Peptidase A1 domain-containing protein" evidence="3">
    <location>
        <begin position="20"/>
        <end position="612"/>
    </location>
</feature>
<name>A0AA39QUP6_9LECA</name>
<dbReference type="Gene3D" id="2.40.70.10">
    <property type="entry name" value="Acid Proteases"/>
    <property type="match status" value="1"/>
</dbReference>
<keyword evidence="2" id="KW-0472">Membrane</keyword>
<feature type="transmembrane region" description="Helical" evidence="2">
    <location>
        <begin position="511"/>
        <end position="533"/>
    </location>
</feature>
<evidence type="ECO:0000256" key="1">
    <source>
        <dbReference type="SAM" id="MobiDB-lite"/>
    </source>
</evidence>
<feature type="signal peptide" evidence="3">
    <location>
        <begin position="1"/>
        <end position="19"/>
    </location>
</feature>
<keyword evidence="5" id="KW-1185">Reference proteome</keyword>
<keyword evidence="2" id="KW-1133">Transmembrane helix</keyword>
<dbReference type="Proteomes" id="UP001166286">
    <property type="component" value="Unassembled WGS sequence"/>
</dbReference>
<evidence type="ECO:0000313" key="5">
    <source>
        <dbReference type="Proteomes" id="UP001166286"/>
    </source>
</evidence>
<reference evidence="4" key="1">
    <citation type="submission" date="2023-03" db="EMBL/GenBank/DDBJ databases">
        <title>Complete genome of Cladonia borealis.</title>
        <authorList>
            <person name="Park H."/>
        </authorList>
    </citation>
    <scope>NUCLEOTIDE SEQUENCE</scope>
    <source>
        <strain evidence="4">ANT050790</strain>
    </source>
</reference>
<comment type="caution">
    <text evidence="4">The sequence shown here is derived from an EMBL/GenBank/DDBJ whole genome shotgun (WGS) entry which is preliminary data.</text>
</comment>